<evidence type="ECO:0000256" key="1">
    <source>
        <dbReference type="SAM" id="MobiDB-lite"/>
    </source>
</evidence>
<accession>A0A6V7S912</accession>
<dbReference type="SUPFAM" id="SSF56784">
    <property type="entry name" value="HAD-like"/>
    <property type="match status" value="1"/>
</dbReference>
<dbReference type="PANTHER" id="PTHR28181:SF1">
    <property type="entry name" value="COLD TOLERANCE PROTEIN 1"/>
    <property type="match status" value="1"/>
</dbReference>
<dbReference type="EMBL" id="LR865372">
    <property type="protein sequence ID" value="CAD2093466.1"/>
    <property type="molecule type" value="Genomic_DNA"/>
</dbReference>
<dbReference type="InterPro" id="IPR036412">
    <property type="entry name" value="HAD-like_sf"/>
</dbReference>
<proteinExistence type="predicted"/>
<dbReference type="PANTHER" id="PTHR28181">
    <property type="entry name" value="UPF0655 PROTEIN YCR015C"/>
    <property type="match status" value="1"/>
</dbReference>
<organism evidence="2 3">
    <name type="scientific">Plasmodium vinckei lentum</name>
    <dbReference type="NCBI Taxonomy" id="138297"/>
    <lineage>
        <taxon>Eukaryota</taxon>
        <taxon>Sar</taxon>
        <taxon>Alveolata</taxon>
        <taxon>Apicomplexa</taxon>
        <taxon>Aconoidasida</taxon>
        <taxon>Haemosporida</taxon>
        <taxon>Plasmodiidae</taxon>
        <taxon>Plasmodium</taxon>
        <taxon>Plasmodium (Vinckeia)</taxon>
    </lineage>
</organism>
<name>A0A6V7S912_PLAVN</name>
<sequence>MKDINLLIERLKISREKEFEKDLKILLEINSHNYKTSVQNDEKKDNLLNEKQLSSYITHIKNAHDDIKDKTIFENSYFSNILNCYHKSEQYNDVMNFKVNSNITNDKSSICNENLVNFFHMYLIRKYSEIEYYKWLYSDFSKIFLFKSTGENCRNKYLNSYKCFLYVYSKIVEYILLKNEGMNDNLTQFCKDTLLKTSEELESLSKMSKQDIHSNLTPNNVNLIKYAYFIIELLCKDNNTNCLSILYALYSYIYLLSNFFYICSLKHNSKKWERKTQGNINADSTVTNTTNCLNKNENVDNSKLTCPHYNHMLKYGESKFMELNEMMLYFISKKGLEKTDCNIGNIIKDLNIFKYSTYLKKNAFSEIFLNSQNNYEEMCAKYENIMNEIFQKICNFSDISPLYLDKLPNNKEGNGKCVETVKECLKKVNFDTTPFDKSEFNVDTDLFKNHLNKINIKDENTICDEKNNFLKYFNNNENKELNNFSGFINEFNYVAIDFDKTITKEDTYYMLFKLLVSNFYKCDPSGNLDLSPEEINLYQNMNIGMLNDNNNNAFSVEEKCLYLKKIGKWYNIYEYNIIKELTEKKDISAPYSDSYYYFLKEIGKLHKNYSMLLSYYGIFKDINVDEINSLIDKNYELFPLNDYFLEVLLKFINFKNENKNEFYFDVVTLNFKKQICMYTIRNNLIKYTKGCEETKDYSEKDLQLIKQNYYAELKKHFNIYYLKNHNYDKDTRKYKGTYEYNKLKIKHSHYNKGDTIEKACISSIFDKALIINKVSSLLNNSNQKLTAFIGDSLIDIEAMLVVDIPILIGNNKFLLTFCEKHDILIKPLAFAAEKIEYLKRQRSANTSNKSNTQEETKSNTNQAHNKPFDNSKKILYSTESWAEIGIFFFGNIYNMKQ</sequence>
<dbReference type="AlphaFoldDB" id="A0A6V7S912"/>
<dbReference type="Proteomes" id="UP000515308">
    <property type="component" value="Chromosome PVLDE_10"/>
</dbReference>
<feature type="region of interest" description="Disordered" evidence="1">
    <location>
        <begin position="842"/>
        <end position="866"/>
    </location>
</feature>
<evidence type="ECO:0000313" key="3">
    <source>
        <dbReference type="Proteomes" id="UP000515308"/>
    </source>
</evidence>
<dbReference type="VEuPathDB" id="PlasmoDB:PVLDE_1002860"/>
<reference evidence="2 3" key="1">
    <citation type="submission" date="2020-08" db="EMBL/GenBank/DDBJ databases">
        <authorList>
            <person name="Ramaprasad A."/>
        </authorList>
    </citation>
    <scope>NUCLEOTIDE SEQUENCE [LARGE SCALE GENOMIC DNA]</scope>
</reference>
<dbReference type="InterPro" id="IPR050849">
    <property type="entry name" value="HAD-like_hydrolase_phosphatase"/>
</dbReference>
<gene>
    <name evidence="2" type="ORF">PVLDE_1002860</name>
</gene>
<evidence type="ECO:0000313" key="2">
    <source>
        <dbReference type="EMBL" id="CAD2093466.1"/>
    </source>
</evidence>
<protein>
    <submittedName>
        <fullName evidence="2">Uncharacterized protein</fullName>
    </submittedName>
</protein>